<dbReference type="NCBIfam" id="TIGR03511">
    <property type="entry name" value="GldH_lipo"/>
    <property type="match status" value="1"/>
</dbReference>
<comment type="caution">
    <text evidence="2">The sequence shown here is derived from an EMBL/GenBank/DDBJ whole genome shotgun (WGS) entry which is preliminary data.</text>
</comment>
<dbReference type="STRING" id="946077.W5A_00430"/>
<dbReference type="PROSITE" id="PS51257">
    <property type="entry name" value="PROKAR_LIPOPROTEIN"/>
    <property type="match status" value="1"/>
</dbReference>
<organism evidence="2 3">
    <name type="scientific">Imtechella halotolerans K1</name>
    <dbReference type="NCBI Taxonomy" id="946077"/>
    <lineage>
        <taxon>Bacteria</taxon>
        <taxon>Pseudomonadati</taxon>
        <taxon>Bacteroidota</taxon>
        <taxon>Flavobacteriia</taxon>
        <taxon>Flavobacteriales</taxon>
        <taxon>Flavobacteriaceae</taxon>
        <taxon>Imtechella</taxon>
    </lineage>
</organism>
<reference evidence="2 3" key="1">
    <citation type="journal article" date="2012" name="J. Bacteriol.">
        <title>Genome Sequence of the Halotolerant Bacterium Imtechella halotolerans K1T.</title>
        <authorList>
            <person name="Kumar S."/>
            <person name="Vikram S."/>
            <person name="Subramanian S."/>
            <person name="Raghava G.P."/>
            <person name="Pinnaka A.K."/>
        </authorList>
    </citation>
    <scope>NUCLEOTIDE SEQUENCE [LARGE SCALE GENOMIC DNA]</scope>
    <source>
        <strain evidence="2 3">K1</strain>
    </source>
</reference>
<protein>
    <submittedName>
        <fullName evidence="2">GldH-like gliding motility lipoprotein</fullName>
    </submittedName>
</protein>
<dbReference type="Proteomes" id="UP000005938">
    <property type="component" value="Unassembled WGS sequence"/>
</dbReference>
<dbReference type="InterPro" id="IPR020018">
    <property type="entry name" value="Motility-assoc_lipoprot_GldH"/>
</dbReference>
<evidence type="ECO:0000313" key="3">
    <source>
        <dbReference type="Proteomes" id="UP000005938"/>
    </source>
</evidence>
<sequence>MRNKIPFLLLSWVLIACDANTVHSEFQSLPNGWHKDQDIVFEFKEPDTLNTYDVYVWTRNNEQYSFSNLFMLVEMRFPDGKVVSDTLEYAMAEPSGKWLGKGFSAVKESKLWYKEGVHFPIQGTYKMLIRHAMRKNGENDGIENLEGIIDLGISIEKQSQHNK</sequence>
<feature type="chain" id="PRO_5003635320" evidence="1">
    <location>
        <begin position="19"/>
        <end position="163"/>
    </location>
</feature>
<keyword evidence="1" id="KW-0732">Signal</keyword>
<keyword evidence="2" id="KW-0449">Lipoprotein</keyword>
<dbReference type="OrthoDB" id="982482at2"/>
<accession>I0WJ77</accession>
<evidence type="ECO:0000256" key="1">
    <source>
        <dbReference type="SAM" id="SignalP"/>
    </source>
</evidence>
<feature type="signal peptide" evidence="1">
    <location>
        <begin position="1"/>
        <end position="18"/>
    </location>
</feature>
<dbReference type="Pfam" id="PF14109">
    <property type="entry name" value="GldH_lipo"/>
    <property type="match status" value="1"/>
</dbReference>
<proteinExistence type="predicted"/>
<dbReference type="RefSeq" id="WP_008236267.1">
    <property type="nucleotide sequence ID" value="NZ_AJJU01000002.1"/>
</dbReference>
<dbReference type="EMBL" id="AJJU01000002">
    <property type="protein sequence ID" value="EID76443.1"/>
    <property type="molecule type" value="Genomic_DNA"/>
</dbReference>
<name>I0WJ77_9FLAO</name>
<keyword evidence="3" id="KW-1185">Reference proteome</keyword>
<dbReference type="AlphaFoldDB" id="I0WJ77"/>
<gene>
    <name evidence="2" type="ORF">W5A_00430</name>
</gene>
<evidence type="ECO:0000313" key="2">
    <source>
        <dbReference type="EMBL" id="EID76443.1"/>
    </source>
</evidence>
<dbReference type="PATRIC" id="fig|946077.3.peg.90"/>
<dbReference type="eggNOG" id="ENOG50313I2">
    <property type="taxonomic scope" value="Bacteria"/>
</dbReference>